<comment type="similarity">
    <text evidence="3">Belongs to the FMO family.</text>
</comment>
<comment type="pathway">
    <text evidence="2">Plant hormone metabolism; auxin biosynthesis.</text>
</comment>
<protein>
    <recommendedName>
        <fullName evidence="9">indole-3-pyruvate monooxygenase</fullName>
        <ecNumber evidence="9">1.14.13.168</ecNumber>
    </recommendedName>
</protein>
<accession>A0A7J0DQI3</accession>
<dbReference type="PANTHER" id="PTHR43539">
    <property type="entry name" value="FLAVIN-BINDING MONOOXYGENASE-LIKE PROTEIN (AFU_ORTHOLOGUE AFUA_4G09220)"/>
    <property type="match status" value="1"/>
</dbReference>
<keyword evidence="12" id="KW-0503">Monooxygenase</keyword>
<name>A0A7J0DQI3_9ERIC</name>
<gene>
    <name evidence="12" type="ORF">Acr_00g0067800</name>
</gene>
<evidence type="ECO:0000313" key="13">
    <source>
        <dbReference type="Proteomes" id="UP000585474"/>
    </source>
</evidence>
<reference evidence="13" key="1">
    <citation type="submission" date="2019-07" db="EMBL/GenBank/DDBJ databases">
        <title>De Novo Assembly of kiwifruit Actinidia rufa.</title>
        <authorList>
            <person name="Sugita-Konishi S."/>
            <person name="Sato K."/>
            <person name="Mori E."/>
            <person name="Abe Y."/>
            <person name="Kisaki G."/>
            <person name="Hamano K."/>
            <person name="Suezawa K."/>
            <person name="Otani M."/>
            <person name="Fukuda T."/>
            <person name="Manabe T."/>
            <person name="Gomi K."/>
            <person name="Tabuchi M."/>
            <person name="Akimitsu K."/>
            <person name="Kataoka I."/>
        </authorList>
    </citation>
    <scope>NUCLEOTIDE SEQUENCE [LARGE SCALE GENOMIC DNA]</scope>
    <source>
        <strain evidence="13">cv. Fuchu</strain>
    </source>
</reference>
<dbReference type="OrthoDB" id="66881at2759"/>
<dbReference type="InterPro" id="IPR036188">
    <property type="entry name" value="FAD/NAD-bd_sf"/>
</dbReference>
<evidence type="ECO:0000313" key="12">
    <source>
        <dbReference type="EMBL" id="GFS40318.1"/>
    </source>
</evidence>
<evidence type="ECO:0000256" key="1">
    <source>
        <dbReference type="ARBA" id="ARBA00001974"/>
    </source>
</evidence>
<keyword evidence="8" id="KW-0073">Auxin biosynthesis</keyword>
<feature type="compositionally biased region" description="Low complexity" evidence="11">
    <location>
        <begin position="46"/>
        <end position="61"/>
    </location>
</feature>
<dbReference type="InterPro" id="IPR050982">
    <property type="entry name" value="Auxin_biosynth/cation_transpt"/>
</dbReference>
<dbReference type="GO" id="GO:0050660">
    <property type="term" value="F:flavin adenine dinucleotide binding"/>
    <property type="evidence" value="ECO:0007669"/>
    <property type="project" value="TreeGrafter"/>
</dbReference>
<keyword evidence="7" id="KW-0560">Oxidoreductase</keyword>
<dbReference type="Gene3D" id="3.50.50.60">
    <property type="entry name" value="FAD/NAD(P)-binding domain"/>
    <property type="match status" value="1"/>
</dbReference>
<dbReference type="PANTHER" id="PTHR43539:SF38">
    <property type="entry name" value="INDOLE-3-PYRUVATE MONOOXYGENASE YUCCA6"/>
    <property type="match status" value="1"/>
</dbReference>
<organism evidence="12 13">
    <name type="scientific">Actinidia rufa</name>
    <dbReference type="NCBI Taxonomy" id="165716"/>
    <lineage>
        <taxon>Eukaryota</taxon>
        <taxon>Viridiplantae</taxon>
        <taxon>Streptophyta</taxon>
        <taxon>Embryophyta</taxon>
        <taxon>Tracheophyta</taxon>
        <taxon>Spermatophyta</taxon>
        <taxon>Magnoliopsida</taxon>
        <taxon>eudicotyledons</taxon>
        <taxon>Gunneridae</taxon>
        <taxon>Pentapetalae</taxon>
        <taxon>asterids</taxon>
        <taxon>Ericales</taxon>
        <taxon>Actinidiaceae</taxon>
        <taxon>Actinidia</taxon>
    </lineage>
</organism>
<evidence type="ECO:0000256" key="10">
    <source>
        <dbReference type="ARBA" id="ARBA00047707"/>
    </source>
</evidence>
<evidence type="ECO:0000256" key="6">
    <source>
        <dbReference type="ARBA" id="ARBA00022857"/>
    </source>
</evidence>
<comment type="cofactor">
    <cofactor evidence="1">
        <name>FAD</name>
        <dbReference type="ChEBI" id="CHEBI:57692"/>
    </cofactor>
</comment>
<dbReference type="EC" id="1.14.13.168" evidence="9"/>
<evidence type="ECO:0000256" key="2">
    <source>
        <dbReference type="ARBA" id="ARBA00004814"/>
    </source>
</evidence>
<keyword evidence="6" id="KW-0521">NADP</keyword>
<sequence length="177" mass="19245">MLSIHGGASDHRCRAVGAGGCGVFEGERDLRGCLLRDATASPPCGSSRPTTASASISPSPSANCRFCPSPKNSRNYPSKQQFVEYLEGYARKFEIKPFFNETVARAEYDSSIGMWRVRTVGEKGEEREWVSRWVGGATGENAEAVVPEIEGREEFGGRWCTPACTRVGKGLGGRGFW</sequence>
<evidence type="ECO:0000256" key="11">
    <source>
        <dbReference type="SAM" id="MobiDB-lite"/>
    </source>
</evidence>
<comment type="caution">
    <text evidence="12">The sequence shown here is derived from an EMBL/GenBank/DDBJ whole genome shotgun (WGS) entry which is preliminary data.</text>
</comment>
<dbReference type="EMBL" id="BJWL01000347">
    <property type="protein sequence ID" value="GFS40318.1"/>
    <property type="molecule type" value="Genomic_DNA"/>
</dbReference>
<keyword evidence="4" id="KW-0285">Flavoprotein</keyword>
<evidence type="ECO:0000256" key="9">
    <source>
        <dbReference type="ARBA" id="ARBA00039148"/>
    </source>
</evidence>
<evidence type="ECO:0000256" key="7">
    <source>
        <dbReference type="ARBA" id="ARBA00023002"/>
    </source>
</evidence>
<comment type="catalytic activity">
    <reaction evidence="10">
        <text>indole-3-pyruvate + NADPH + O2 + H(+) = (indol-3-yl)acetate + CO2 + NADP(+) + H2O</text>
        <dbReference type="Rhea" id="RHEA:34331"/>
        <dbReference type="ChEBI" id="CHEBI:15377"/>
        <dbReference type="ChEBI" id="CHEBI:15378"/>
        <dbReference type="ChEBI" id="CHEBI:15379"/>
        <dbReference type="ChEBI" id="CHEBI:16526"/>
        <dbReference type="ChEBI" id="CHEBI:17640"/>
        <dbReference type="ChEBI" id="CHEBI:30854"/>
        <dbReference type="ChEBI" id="CHEBI:57783"/>
        <dbReference type="ChEBI" id="CHEBI:58349"/>
        <dbReference type="EC" id="1.14.13.168"/>
    </reaction>
</comment>
<keyword evidence="13" id="KW-1185">Reference proteome</keyword>
<keyword evidence="5" id="KW-0274">FAD</keyword>
<dbReference type="GO" id="GO:0009851">
    <property type="term" value="P:auxin biosynthetic process"/>
    <property type="evidence" value="ECO:0007669"/>
    <property type="project" value="UniProtKB-KW"/>
</dbReference>
<evidence type="ECO:0000256" key="5">
    <source>
        <dbReference type="ARBA" id="ARBA00022827"/>
    </source>
</evidence>
<proteinExistence type="inferred from homology"/>
<dbReference type="Proteomes" id="UP000585474">
    <property type="component" value="Unassembled WGS sequence"/>
</dbReference>
<dbReference type="AlphaFoldDB" id="A0A7J0DQI3"/>
<dbReference type="SUPFAM" id="SSF51905">
    <property type="entry name" value="FAD/NAD(P)-binding domain"/>
    <property type="match status" value="1"/>
</dbReference>
<evidence type="ECO:0000256" key="4">
    <source>
        <dbReference type="ARBA" id="ARBA00022630"/>
    </source>
</evidence>
<evidence type="ECO:0000256" key="3">
    <source>
        <dbReference type="ARBA" id="ARBA00009183"/>
    </source>
</evidence>
<evidence type="ECO:0000256" key="8">
    <source>
        <dbReference type="ARBA" id="ARBA00023070"/>
    </source>
</evidence>
<dbReference type="GO" id="GO:0103075">
    <property type="term" value="F:indole-3-pyruvate monooxygenase activity"/>
    <property type="evidence" value="ECO:0007669"/>
    <property type="project" value="UniProtKB-EC"/>
</dbReference>
<feature type="region of interest" description="Disordered" evidence="11">
    <location>
        <begin position="41"/>
        <end position="61"/>
    </location>
</feature>